<name>A0A0K1JHP2_9MICO</name>
<sequence length="337" mass="36465">MAEGRDAGLHVVITGVRSLTHLVHVASYLRAELTRRTTPITVAYVGGGTFLGRASVGEDDVRRLLPSDERLQLSFAEGDARWQCPDGVDVVYVAVGAPGLKPWAQLRKANPRRRIRVVVTDEGLGTYGDWRTRRDAWARQGVQEPWRSIRTAAVTGGAHALTSERWPLYRQSHGSWQVVEVVADEFRRHTSAVTPGSVPRRVVFATQPWVDLGLLNEAAYLSHVEQVATAVDRSGGTLTVRPHPGEPAERYAGFELMSGHGPAELDPEVVRAGAVVGGGSTAVLNLAAVFGLSAVRLTVPGLEHLDNELGSAQRDLLEAFTGPVVPATELHVRLRLG</sequence>
<gene>
    <name evidence="1" type="ORF">VV02_10640</name>
</gene>
<organism evidence="1 2">
    <name type="scientific">Luteipulveratus mongoliensis</name>
    <dbReference type="NCBI Taxonomy" id="571913"/>
    <lineage>
        <taxon>Bacteria</taxon>
        <taxon>Bacillati</taxon>
        <taxon>Actinomycetota</taxon>
        <taxon>Actinomycetes</taxon>
        <taxon>Micrococcales</taxon>
        <taxon>Dermacoccaceae</taxon>
        <taxon>Luteipulveratus</taxon>
    </lineage>
</organism>
<dbReference type="AlphaFoldDB" id="A0A0K1JHP2"/>
<dbReference type="Proteomes" id="UP000066480">
    <property type="component" value="Chromosome"/>
</dbReference>
<dbReference type="EMBL" id="CP011112">
    <property type="protein sequence ID" value="AKU16211.1"/>
    <property type="molecule type" value="Genomic_DNA"/>
</dbReference>
<dbReference type="RefSeq" id="WP_052591525.1">
    <property type="nucleotide sequence ID" value="NZ_CP011112.1"/>
</dbReference>
<accession>A0A0K1JHP2</accession>
<keyword evidence="2" id="KW-1185">Reference proteome</keyword>
<proteinExistence type="predicted"/>
<evidence type="ECO:0000313" key="2">
    <source>
        <dbReference type="Proteomes" id="UP000066480"/>
    </source>
</evidence>
<evidence type="ECO:0008006" key="3">
    <source>
        <dbReference type="Google" id="ProtNLM"/>
    </source>
</evidence>
<dbReference type="OrthoDB" id="3721973at2"/>
<dbReference type="KEGG" id="lmoi:VV02_10640"/>
<protein>
    <recommendedName>
        <fullName evidence="3">Polysaccharide pyruvyl transferase domain-containing protein</fullName>
    </recommendedName>
</protein>
<reference evidence="1 2" key="1">
    <citation type="submission" date="2015-03" db="EMBL/GenBank/DDBJ databases">
        <title>Luteipulveratus halotolerans sp. nov., a novel actinobacterium (Dermacoccaceae) from Sarawak, Malaysia.</title>
        <authorList>
            <person name="Juboi H."/>
            <person name="Basik A."/>
            <person name="Shamsul S.S."/>
            <person name="Arnold P."/>
            <person name="Schmitt E.K."/>
            <person name="Sanglier J.-J."/>
            <person name="Yeo T."/>
        </authorList>
    </citation>
    <scope>NUCLEOTIDE SEQUENCE [LARGE SCALE GENOMIC DNA]</scope>
    <source>
        <strain evidence="1 2">MN07-A0370</strain>
    </source>
</reference>
<evidence type="ECO:0000313" key="1">
    <source>
        <dbReference type="EMBL" id="AKU16211.1"/>
    </source>
</evidence>
<dbReference type="STRING" id="571913.VV02_10640"/>